<protein>
    <recommendedName>
        <fullName evidence="2">Rhamnogalacturonase A/B/Epimerase-like pectate lyase domain-containing protein</fullName>
    </recommendedName>
</protein>
<dbReference type="EMBL" id="FOLO01000080">
    <property type="protein sequence ID" value="SFD65050.1"/>
    <property type="molecule type" value="Genomic_DNA"/>
</dbReference>
<dbReference type="Proteomes" id="UP000198862">
    <property type="component" value="Unassembled WGS sequence"/>
</dbReference>
<feature type="domain" description="Rhamnogalacturonase A/B/Epimerase-like pectate lyase" evidence="2">
    <location>
        <begin position="47"/>
        <end position="286"/>
    </location>
</feature>
<gene>
    <name evidence="3" type="ORF">SAMN02745724_05091</name>
</gene>
<organism evidence="3 4">
    <name type="scientific">Pseudoalteromonas denitrificans DSM 6059</name>
    <dbReference type="NCBI Taxonomy" id="1123010"/>
    <lineage>
        <taxon>Bacteria</taxon>
        <taxon>Pseudomonadati</taxon>
        <taxon>Pseudomonadota</taxon>
        <taxon>Gammaproteobacteria</taxon>
        <taxon>Alteromonadales</taxon>
        <taxon>Pseudoalteromonadaceae</taxon>
        <taxon>Pseudoalteromonas</taxon>
    </lineage>
</organism>
<evidence type="ECO:0000313" key="4">
    <source>
        <dbReference type="Proteomes" id="UP000198862"/>
    </source>
</evidence>
<evidence type="ECO:0000259" key="2">
    <source>
        <dbReference type="Pfam" id="PF12708"/>
    </source>
</evidence>
<dbReference type="OrthoDB" id="6284467at2"/>
<keyword evidence="1" id="KW-0732">Signal</keyword>
<evidence type="ECO:0000313" key="3">
    <source>
        <dbReference type="EMBL" id="SFD65050.1"/>
    </source>
</evidence>
<name>A0A1I1UAU3_9GAMM</name>
<dbReference type="AlphaFoldDB" id="A0A1I1UAU3"/>
<dbReference type="InterPro" id="IPR024535">
    <property type="entry name" value="RHGA/B-epi-like_pectate_lyase"/>
</dbReference>
<accession>A0A1I1UAU3</accession>
<reference evidence="3 4" key="1">
    <citation type="submission" date="2016-10" db="EMBL/GenBank/DDBJ databases">
        <authorList>
            <person name="de Groot N.N."/>
        </authorList>
    </citation>
    <scope>NUCLEOTIDE SEQUENCE [LARGE SCALE GENOMIC DNA]</scope>
    <source>
        <strain evidence="3 4">DSM 6059</strain>
    </source>
</reference>
<dbReference type="InterPro" id="IPR012334">
    <property type="entry name" value="Pectin_lyas_fold"/>
</dbReference>
<sequence length="529" mass="58133">MNKFLFTSLLLLAGNANATTDCTNVKYIDLKGTSSHCNSNISLDYVSIEDCGATAATDNPIDNTDDSSAIQHAINYAYQQQKNVFIPKGKFQVDCPLQLPSSSRAIKIYGEEQYLSILQTDKSINVINASNFSELANFSIIQNKNTGDKGKAITIDFGSSFSKFSQLTINGFDKGVYGKWVVENRFQDILIDNVKIGIELHSNVNDYAPYVVRDKDGYPIKDKDGNVVMAQCEVLQGWNIFNNCGWFNNVNTFENIAIANATEAGFKLTAMGSGINSSSVKNSPVGVWLKAPTEFLPENTEFNLFNNIITDFKSESVGTVFKFEHAGSVRIDDVAGVKGGDSTALIINGETINTNTTLIEASDTATINVTGSPASGKWINKVILTNSTLTGDIGGQEGKVELKDKGFYFPKPVSSKYQRGSLPFEKTYNVNFNGVNPEWQFLFNVNEVLSPNESYQFYISFRQVLVNNSNGAPKLAGYTLVVGNSISEYEIKANYGENEAKLIIEGGEMKIKLDYTQVDHSKVTVKQIK</sequence>
<dbReference type="Pfam" id="PF12708">
    <property type="entry name" value="Pect-lyase_RHGA_epim"/>
    <property type="match status" value="1"/>
</dbReference>
<keyword evidence="4" id="KW-1185">Reference proteome</keyword>
<feature type="signal peptide" evidence="1">
    <location>
        <begin position="1"/>
        <end position="18"/>
    </location>
</feature>
<dbReference type="Gene3D" id="2.160.20.10">
    <property type="entry name" value="Single-stranded right-handed beta-helix, Pectin lyase-like"/>
    <property type="match status" value="1"/>
</dbReference>
<proteinExistence type="predicted"/>
<dbReference type="InterPro" id="IPR011050">
    <property type="entry name" value="Pectin_lyase_fold/virulence"/>
</dbReference>
<feature type="chain" id="PRO_5011589144" description="Rhamnogalacturonase A/B/Epimerase-like pectate lyase domain-containing protein" evidence="1">
    <location>
        <begin position="19"/>
        <end position="529"/>
    </location>
</feature>
<dbReference type="RefSeq" id="WP_091991444.1">
    <property type="nucleotide sequence ID" value="NZ_FOLO01000080.1"/>
</dbReference>
<dbReference type="SUPFAM" id="SSF51126">
    <property type="entry name" value="Pectin lyase-like"/>
    <property type="match status" value="1"/>
</dbReference>
<evidence type="ECO:0000256" key="1">
    <source>
        <dbReference type="SAM" id="SignalP"/>
    </source>
</evidence>